<feature type="region of interest" description="Disordered" evidence="1">
    <location>
        <begin position="69"/>
        <end position="155"/>
    </location>
</feature>
<reference evidence="2 3" key="1">
    <citation type="submission" date="2018-12" db="EMBL/GenBank/DDBJ databases">
        <title>The whole draft genome of Aquabacterium sp. SJQ9.</title>
        <authorList>
            <person name="Sun L."/>
            <person name="Gao X."/>
            <person name="Chen W."/>
            <person name="Huang K."/>
        </authorList>
    </citation>
    <scope>NUCLEOTIDE SEQUENCE [LARGE SCALE GENOMIC DNA]</scope>
    <source>
        <strain evidence="2 3">SJQ9</strain>
    </source>
</reference>
<gene>
    <name evidence="2" type="ORF">EIP75_20145</name>
</gene>
<feature type="compositionally biased region" description="Low complexity" evidence="1">
    <location>
        <begin position="102"/>
        <end position="112"/>
    </location>
</feature>
<evidence type="ECO:0000313" key="2">
    <source>
        <dbReference type="EMBL" id="RRS02525.1"/>
    </source>
</evidence>
<dbReference type="EMBL" id="RSED01000021">
    <property type="protein sequence ID" value="RRS02525.1"/>
    <property type="molecule type" value="Genomic_DNA"/>
</dbReference>
<feature type="compositionally biased region" description="Low complexity" evidence="1">
    <location>
        <begin position="124"/>
        <end position="139"/>
    </location>
</feature>
<proteinExistence type="predicted"/>
<accession>A0A426V6Q2</accession>
<dbReference type="Proteomes" id="UP000269265">
    <property type="component" value="Unassembled WGS sequence"/>
</dbReference>
<sequence>MSNVSAITGISRVTRPVSSDTQIGLLQRRLEALDKQRASAASSNDETATYRLQALTQQMGLLQTQIGQLQQAANAAAQQAGVPEPEEDDSEIAEDTSELGQPSDTPTTTRRASPPPEERPTNVAQEARNAQRDAAAVARNRAEGSLVGSNVDTYA</sequence>
<dbReference type="RefSeq" id="WP_125244991.1">
    <property type="nucleotide sequence ID" value="NZ_RSED01000021.1"/>
</dbReference>
<feature type="compositionally biased region" description="Low complexity" evidence="1">
    <location>
        <begin position="69"/>
        <end position="80"/>
    </location>
</feature>
<evidence type="ECO:0008006" key="4">
    <source>
        <dbReference type="Google" id="ProtNLM"/>
    </source>
</evidence>
<dbReference type="AlphaFoldDB" id="A0A426V6Q2"/>
<keyword evidence="3" id="KW-1185">Reference proteome</keyword>
<comment type="caution">
    <text evidence="2">The sequence shown here is derived from an EMBL/GenBank/DDBJ whole genome shotgun (WGS) entry which is preliminary data.</text>
</comment>
<organism evidence="2 3">
    <name type="scientific">Aquabacterium soli</name>
    <dbReference type="NCBI Taxonomy" id="2493092"/>
    <lineage>
        <taxon>Bacteria</taxon>
        <taxon>Pseudomonadati</taxon>
        <taxon>Pseudomonadota</taxon>
        <taxon>Betaproteobacteria</taxon>
        <taxon>Burkholderiales</taxon>
        <taxon>Aquabacterium</taxon>
    </lineage>
</organism>
<evidence type="ECO:0000313" key="3">
    <source>
        <dbReference type="Proteomes" id="UP000269265"/>
    </source>
</evidence>
<feature type="region of interest" description="Disordered" evidence="1">
    <location>
        <begin position="1"/>
        <end position="22"/>
    </location>
</feature>
<feature type="compositionally biased region" description="Acidic residues" evidence="1">
    <location>
        <begin position="84"/>
        <end position="97"/>
    </location>
</feature>
<evidence type="ECO:0000256" key="1">
    <source>
        <dbReference type="SAM" id="MobiDB-lite"/>
    </source>
</evidence>
<protein>
    <recommendedName>
        <fullName evidence="4">FlxA-like protein</fullName>
    </recommendedName>
</protein>
<name>A0A426V6Q2_9BURK</name>